<dbReference type="Proteomes" id="UP000320300">
    <property type="component" value="Unassembled WGS sequence"/>
</dbReference>
<organism evidence="1 2">
    <name type="scientific">Pedobacter westerhofensis</name>
    <dbReference type="NCBI Taxonomy" id="425512"/>
    <lineage>
        <taxon>Bacteria</taxon>
        <taxon>Pseudomonadati</taxon>
        <taxon>Bacteroidota</taxon>
        <taxon>Sphingobacteriia</taxon>
        <taxon>Sphingobacteriales</taxon>
        <taxon>Sphingobacteriaceae</taxon>
        <taxon>Pedobacter</taxon>
    </lineage>
</organism>
<dbReference type="InterPro" id="IPR025506">
    <property type="entry name" value="Abi_alpha"/>
</dbReference>
<protein>
    <recommendedName>
        <fullName evidence="3">DUF4393 domain-containing protein</fullName>
    </recommendedName>
</protein>
<dbReference type="Gene3D" id="3.30.110.190">
    <property type="match status" value="1"/>
</dbReference>
<dbReference type="AlphaFoldDB" id="A0A521F819"/>
<dbReference type="OrthoDB" id="1347735at2"/>
<sequence length="269" mass="29720">MNPEIIGAGAALTAAGKIKEDSLLGMMYKDVMQPSVQSLGRALGNTIEFCTTPLLLCKFGSEAAKLLYQQRMDELAEKLMDIPKDKEIPVNPQLGVPIMDKLTYTTNDEIADLFNSLLSKAASSDTVNLAHPAFIQIIERLSVDEARIIKYLANKDDIPCISFRAVLPENKGWLEILKDATLIQFEVELLFPTNTSTYIDNLLGLGILRHSGTHYKMDEGIYEPLLKLHNFDSINIAYTQGGAYSHVEKSKAFLQVTAFGKTFILACAS</sequence>
<evidence type="ECO:0000313" key="2">
    <source>
        <dbReference type="Proteomes" id="UP000320300"/>
    </source>
</evidence>
<accession>A0A521F819</accession>
<dbReference type="EMBL" id="FXTN01000010">
    <property type="protein sequence ID" value="SMO92308.1"/>
    <property type="molecule type" value="Genomic_DNA"/>
</dbReference>
<keyword evidence="2" id="KW-1185">Reference proteome</keyword>
<dbReference type="RefSeq" id="WP_142529974.1">
    <property type="nucleotide sequence ID" value="NZ_CBCSJO010000010.1"/>
</dbReference>
<name>A0A521F819_9SPHI</name>
<proteinExistence type="predicted"/>
<evidence type="ECO:0008006" key="3">
    <source>
        <dbReference type="Google" id="ProtNLM"/>
    </source>
</evidence>
<dbReference type="Pfam" id="PF14337">
    <property type="entry name" value="Abi_alpha"/>
    <property type="match status" value="1"/>
</dbReference>
<reference evidence="1 2" key="1">
    <citation type="submission" date="2017-05" db="EMBL/GenBank/DDBJ databases">
        <authorList>
            <person name="Varghese N."/>
            <person name="Submissions S."/>
        </authorList>
    </citation>
    <scope>NUCLEOTIDE SEQUENCE [LARGE SCALE GENOMIC DNA]</scope>
    <source>
        <strain evidence="1 2">DSM 19036</strain>
    </source>
</reference>
<gene>
    <name evidence="1" type="ORF">SAMN06265348_110275</name>
</gene>
<evidence type="ECO:0000313" key="1">
    <source>
        <dbReference type="EMBL" id="SMO92308.1"/>
    </source>
</evidence>